<evidence type="ECO:0000259" key="1">
    <source>
        <dbReference type="PROSITE" id="PS50191"/>
    </source>
</evidence>
<organism evidence="3 4">
    <name type="scientific">Setaria digitata</name>
    <dbReference type="NCBI Taxonomy" id="48799"/>
    <lineage>
        <taxon>Eukaryota</taxon>
        <taxon>Metazoa</taxon>
        <taxon>Ecdysozoa</taxon>
        <taxon>Nematoda</taxon>
        <taxon>Chromadorea</taxon>
        <taxon>Rhabditida</taxon>
        <taxon>Spirurina</taxon>
        <taxon>Spiruromorpha</taxon>
        <taxon>Filarioidea</taxon>
        <taxon>Setariidae</taxon>
        <taxon>Setaria</taxon>
    </lineage>
</organism>
<sequence length="423" mass="48257">MSLILSRCGDVKEKIRRRDPKDQMCEVRNDSTTNSSLSYEEVSSNVQQFRERMALILNKYPSYDTVFTLERWLRSYDNDIEEAAKRMTQALQSIDALDAYRDYDSAESLNEFLHTISRAADYFPGGIMGPDKHGNIILLQPMGRARPKTMMRLGRVSDLYRASVLEAEACMSFLRKEEAIRGHQLSIIFISDLAELSLETIYMPAVKAYMNVINILQYLFPNSIKKVYVINSPGTVSVLFKMAKQVLSQRMIENIEFVGSDWKQRLKDELGEENIFRYWGGTKKASKETGTIRMGGEVPASLSEEILKTLKFVPDDQLTKATIPASGAVKVPVQVSQSNSILQWYFTISSGDIDFKITFGEEEEIWPHFRLSTEFVPEYGELLCSQEGTYILHFDSPAKLFSKIVAYNVSVKEPGNLSRKIYH</sequence>
<evidence type="ECO:0000259" key="2">
    <source>
        <dbReference type="PROSITE" id="PS50866"/>
    </source>
</evidence>
<feature type="domain" description="CRAL-TRIO" evidence="1">
    <location>
        <begin position="115"/>
        <end position="287"/>
    </location>
</feature>
<dbReference type="PROSITE" id="PS50866">
    <property type="entry name" value="GOLD"/>
    <property type="match status" value="1"/>
</dbReference>
<dbReference type="InterPro" id="IPR001251">
    <property type="entry name" value="CRAL-TRIO_dom"/>
</dbReference>
<dbReference type="AlphaFoldDB" id="A0A915Q6B4"/>
<reference evidence="4" key="1">
    <citation type="submission" date="2022-11" db="UniProtKB">
        <authorList>
            <consortium name="WormBaseParasite"/>
        </authorList>
    </citation>
    <scope>IDENTIFICATION</scope>
</reference>
<dbReference type="Gene3D" id="3.40.525.10">
    <property type="entry name" value="CRAL-TRIO lipid binding domain"/>
    <property type="match status" value="1"/>
</dbReference>
<evidence type="ECO:0000313" key="4">
    <source>
        <dbReference type="WBParaSite" id="sdigi.contig68.g3498.t1"/>
    </source>
</evidence>
<name>A0A915Q6B4_9BILA</name>
<dbReference type="PANTHER" id="PTHR23324">
    <property type="entry name" value="SEC14 RELATED PROTEIN"/>
    <property type="match status" value="1"/>
</dbReference>
<dbReference type="InterPro" id="IPR036865">
    <property type="entry name" value="CRAL-TRIO_dom_sf"/>
</dbReference>
<feature type="domain" description="GOLD" evidence="2">
    <location>
        <begin position="303"/>
        <end position="411"/>
    </location>
</feature>
<dbReference type="SUPFAM" id="SSF52087">
    <property type="entry name" value="CRAL/TRIO domain"/>
    <property type="match status" value="1"/>
</dbReference>
<protein>
    <submittedName>
        <fullName evidence="4">CRAL-TRIO domain-containing protein</fullName>
    </submittedName>
</protein>
<evidence type="ECO:0000313" key="3">
    <source>
        <dbReference type="Proteomes" id="UP000887581"/>
    </source>
</evidence>
<keyword evidence="3" id="KW-1185">Reference proteome</keyword>
<proteinExistence type="predicted"/>
<dbReference type="WBParaSite" id="sdigi.contig68.g3498.t1">
    <property type="protein sequence ID" value="sdigi.contig68.g3498.t1"/>
    <property type="gene ID" value="sdigi.contig68.g3498"/>
</dbReference>
<dbReference type="Proteomes" id="UP000887581">
    <property type="component" value="Unplaced"/>
</dbReference>
<accession>A0A915Q6B4</accession>
<dbReference type="InterPro" id="IPR009038">
    <property type="entry name" value="GOLD_dom"/>
</dbReference>
<dbReference type="InterPro" id="IPR051064">
    <property type="entry name" value="SEC14/CRAL-TRIO_domain"/>
</dbReference>
<dbReference type="CDD" id="cd00170">
    <property type="entry name" value="SEC14"/>
    <property type="match status" value="1"/>
</dbReference>
<dbReference type="Gene3D" id="2.60.120.680">
    <property type="entry name" value="GOLD domain"/>
    <property type="match status" value="1"/>
</dbReference>
<dbReference type="Pfam" id="PF00650">
    <property type="entry name" value="CRAL_TRIO"/>
    <property type="match status" value="1"/>
</dbReference>
<dbReference type="PROSITE" id="PS50191">
    <property type="entry name" value="CRAL_TRIO"/>
    <property type="match status" value="1"/>
</dbReference>
<dbReference type="InterPro" id="IPR036598">
    <property type="entry name" value="GOLD_dom_sf"/>
</dbReference>
<dbReference type="PANTHER" id="PTHR23324:SF7">
    <property type="entry name" value="CRAL-TRIO DOMAIN-CONTAINING PROTEIN"/>
    <property type="match status" value="1"/>
</dbReference>
<dbReference type="GO" id="GO:0005737">
    <property type="term" value="C:cytoplasm"/>
    <property type="evidence" value="ECO:0007669"/>
    <property type="project" value="TreeGrafter"/>
</dbReference>
<dbReference type="SMART" id="SM00516">
    <property type="entry name" value="SEC14"/>
    <property type="match status" value="1"/>
</dbReference>
<dbReference type="SUPFAM" id="SSF101576">
    <property type="entry name" value="Supernatant protein factor (SPF), C-terminal domain"/>
    <property type="match status" value="1"/>
</dbReference>